<dbReference type="InterPro" id="IPR036010">
    <property type="entry name" value="2Fe-2S_ferredoxin-like_sf"/>
</dbReference>
<comment type="caution">
    <text evidence="1">The sequence shown here is derived from an EMBL/GenBank/DDBJ whole genome shotgun (WGS) entry which is preliminary data.</text>
</comment>
<dbReference type="Gene3D" id="3.10.20.740">
    <property type="match status" value="1"/>
</dbReference>
<dbReference type="AlphaFoldDB" id="A0A2P7QDW3"/>
<reference evidence="1 2" key="1">
    <citation type="submission" date="2018-03" db="EMBL/GenBank/DDBJ databases">
        <title>The draft genome of Zobellella taiwanensis JCM 13381.</title>
        <authorList>
            <person name="Liu L."/>
            <person name="Li L."/>
            <person name="Wang T."/>
            <person name="Zhang X."/>
            <person name="Liang L."/>
        </authorList>
    </citation>
    <scope>NUCLEOTIDE SEQUENCE [LARGE SCALE GENOMIC DNA]</scope>
    <source>
        <strain evidence="1 2">JCM 13381</strain>
    </source>
</reference>
<keyword evidence="2" id="KW-1185">Reference proteome</keyword>
<organism evidence="1 2">
    <name type="scientific">Zobellella taiwanensis</name>
    <dbReference type="NCBI Taxonomy" id="347535"/>
    <lineage>
        <taxon>Bacteria</taxon>
        <taxon>Pseudomonadati</taxon>
        <taxon>Pseudomonadota</taxon>
        <taxon>Gammaproteobacteria</taxon>
        <taxon>Aeromonadales</taxon>
        <taxon>Aeromonadaceae</taxon>
        <taxon>Zobellella</taxon>
    </lineage>
</organism>
<dbReference type="GO" id="GO:0051536">
    <property type="term" value="F:iron-sulfur cluster binding"/>
    <property type="evidence" value="ECO:0007669"/>
    <property type="project" value="InterPro"/>
</dbReference>
<gene>
    <name evidence="1" type="ORF">C7I36_16895</name>
</gene>
<dbReference type="RefSeq" id="WP_146137358.1">
    <property type="nucleotide sequence ID" value="NZ_PXYH01000056.1"/>
</dbReference>
<name>A0A2P7QDW3_9GAMM</name>
<accession>A0A2P7QDW3</accession>
<dbReference type="Proteomes" id="UP000242181">
    <property type="component" value="Unassembled WGS sequence"/>
</dbReference>
<dbReference type="SUPFAM" id="SSF54292">
    <property type="entry name" value="2Fe-2S ferredoxin-like"/>
    <property type="match status" value="1"/>
</dbReference>
<dbReference type="Pfam" id="PF13510">
    <property type="entry name" value="Fer2_4"/>
    <property type="match status" value="1"/>
</dbReference>
<sequence>MVEHFYPEKDLGTPAVESATLVSLNIDGVEVTVPEGTSVMRAAALVDINIPKLCAT</sequence>
<dbReference type="EMBL" id="PXYH01000056">
    <property type="protein sequence ID" value="PSJ36162.1"/>
    <property type="molecule type" value="Genomic_DNA"/>
</dbReference>
<dbReference type="OrthoDB" id="9805142at2"/>
<proteinExistence type="predicted"/>
<evidence type="ECO:0000313" key="1">
    <source>
        <dbReference type="EMBL" id="PSJ36162.1"/>
    </source>
</evidence>
<protein>
    <submittedName>
        <fullName evidence="1">Uncharacterized protein</fullName>
    </submittedName>
</protein>
<evidence type="ECO:0000313" key="2">
    <source>
        <dbReference type="Proteomes" id="UP000242181"/>
    </source>
</evidence>
<feature type="non-terminal residue" evidence="1">
    <location>
        <position position="56"/>
    </location>
</feature>